<gene>
    <name evidence="5" type="ORF">CYCCA115_LOCUS3783</name>
</gene>
<comment type="caution">
    <text evidence="5">The sequence shown here is derived from an EMBL/GenBank/DDBJ whole genome shotgun (WGS) entry which is preliminary data.</text>
</comment>
<evidence type="ECO:0000256" key="1">
    <source>
        <dbReference type="ARBA" id="ARBA00010605"/>
    </source>
</evidence>
<dbReference type="EMBL" id="CAKOGP040000335">
    <property type="protein sequence ID" value="CAJ1934443.1"/>
    <property type="molecule type" value="Genomic_DNA"/>
</dbReference>
<dbReference type="InterPro" id="IPR020070">
    <property type="entry name" value="Ribosomal_bL9_N"/>
</dbReference>
<keyword evidence="6" id="KW-1185">Reference proteome</keyword>
<feature type="domain" description="Ribosomal protein L9" evidence="4">
    <location>
        <begin position="81"/>
        <end position="116"/>
    </location>
</feature>
<name>A0AAD2FDW4_9STRA</name>
<dbReference type="SUPFAM" id="SSF55658">
    <property type="entry name" value="L9 N-domain-like"/>
    <property type="match status" value="1"/>
</dbReference>
<dbReference type="Pfam" id="PF01281">
    <property type="entry name" value="Ribosomal_L9_N"/>
    <property type="match status" value="1"/>
</dbReference>
<keyword evidence="2" id="KW-0689">Ribosomal protein</keyword>
<reference evidence="5" key="1">
    <citation type="submission" date="2023-08" db="EMBL/GenBank/DDBJ databases">
        <authorList>
            <person name="Audoor S."/>
            <person name="Bilcke G."/>
        </authorList>
    </citation>
    <scope>NUCLEOTIDE SEQUENCE</scope>
</reference>
<dbReference type="GO" id="GO:0006412">
    <property type="term" value="P:translation"/>
    <property type="evidence" value="ECO:0007669"/>
    <property type="project" value="InterPro"/>
</dbReference>
<keyword evidence="3" id="KW-0687">Ribonucleoprotein</keyword>
<comment type="similarity">
    <text evidence="1">Belongs to the bacterial ribosomal protein bL9 family.</text>
</comment>
<dbReference type="Gene3D" id="3.40.5.10">
    <property type="entry name" value="Ribosomal protein L9, N-terminal domain"/>
    <property type="match status" value="1"/>
</dbReference>
<dbReference type="PANTHER" id="PTHR21368">
    <property type="entry name" value="50S RIBOSOMAL PROTEIN L9"/>
    <property type="match status" value="1"/>
</dbReference>
<dbReference type="InterPro" id="IPR000244">
    <property type="entry name" value="Ribosomal_bL9"/>
</dbReference>
<evidence type="ECO:0000256" key="3">
    <source>
        <dbReference type="ARBA" id="ARBA00023274"/>
    </source>
</evidence>
<proteinExistence type="inferred from homology"/>
<dbReference type="GO" id="GO:0005840">
    <property type="term" value="C:ribosome"/>
    <property type="evidence" value="ECO:0007669"/>
    <property type="project" value="UniProtKB-KW"/>
</dbReference>
<sequence length="269" mass="30614">MTRTTITSVCLTSLWMDDDLRDDDDGSVNSYHFYSVMNTFVNRLLRPATGSGLARASSYGHHTQRWAHTVRLIALEDLPHGKAYEGDVVRVKAGYARNFLIPQKKAVYATAQNFERLDIIDPEVETEEQRITRLERASSMSKKEEQYLKQADVLKKYLKNKVMKLWRVVDPNTIDALHPGHVNASNIRDKLGKQLKIDLDESDTLHIYSDTPMPHAELDDAKLQALVDEFETVGDCNKEVRRLGDYLAKISLPGGYAVPLKFQVLQRVP</sequence>
<protein>
    <recommendedName>
        <fullName evidence="4">Ribosomal protein L9 domain-containing protein</fullName>
    </recommendedName>
</protein>
<dbReference type="Proteomes" id="UP001295423">
    <property type="component" value="Unassembled WGS sequence"/>
</dbReference>
<evidence type="ECO:0000256" key="2">
    <source>
        <dbReference type="ARBA" id="ARBA00022980"/>
    </source>
</evidence>
<dbReference type="InterPro" id="IPR009027">
    <property type="entry name" value="Ribosomal_bL9/RNase_H1_N"/>
</dbReference>
<evidence type="ECO:0000313" key="6">
    <source>
        <dbReference type="Proteomes" id="UP001295423"/>
    </source>
</evidence>
<accession>A0AAD2FDW4</accession>
<evidence type="ECO:0000259" key="4">
    <source>
        <dbReference type="Pfam" id="PF01281"/>
    </source>
</evidence>
<dbReference type="GO" id="GO:1990904">
    <property type="term" value="C:ribonucleoprotein complex"/>
    <property type="evidence" value="ECO:0007669"/>
    <property type="project" value="UniProtKB-KW"/>
</dbReference>
<dbReference type="GO" id="GO:0003735">
    <property type="term" value="F:structural constituent of ribosome"/>
    <property type="evidence" value="ECO:0007669"/>
    <property type="project" value="InterPro"/>
</dbReference>
<dbReference type="AlphaFoldDB" id="A0AAD2FDW4"/>
<organism evidence="5 6">
    <name type="scientific">Cylindrotheca closterium</name>
    <dbReference type="NCBI Taxonomy" id="2856"/>
    <lineage>
        <taxon>Eukaryota</taxon>
        <taxon>Sar</taxon>
        <taxon>Stramenopiles</taxon>
        <taxon>Ochrophyta</taxon>
        <taxon>Bacillariophyta</taxon>
        <taxon>Bacillariophyceae</taxon>
        <taxon>Bacillariophycidae</taxon>
        <taxon>Bacillariales</taxon>
        <taxon>Bacillariaceae</taxon>
        <taxon>Cylindrotheca</taxon>
    </lineage>
</organism>
<dbReference type="InterPro" id="IPR036935">
    <property type="entry name" value="Ribosomal_bL9_N_sf"/>
</dbReference>
<evidence type="ECO:0000313" key="5">
    <source>
        <dbReference type="EMBL" id="CAJ1934443.1"/>
    </source>
</evidence>